<keyword evidence="1" id="KW-0812">Transmembrane</keyword>
<evidence type="ECO:0000313" key="4">
    <source>
        <dbReference type="Proteomes" id="UP001152797"/>
    </source>
</evidence>
<keyword evidence="1" id="KW-1133">Transmembrane helix</keyword>
<dbReference type="EMBL" id="CAMXCT020001785">
    <property type="protein sequence ID" value="CAL1146428.1"/>
    <property type="molecule type" value="Genomic_DNA"/>
</dbReference>
<dbReference type="OrthoDB" id="45365at2759"/>
<protein>
    <submittedName>
        <fullName evidence="2">Uncharacterized protein</fullName>
    </submittedName>
</protein>
<dbReference type="EMBL" id="CAMXCT030001785">
    <property type="protein sequence ID" value="CAL4780365.1"/>
    <property type="molecule type" value="Genomic_DNA"/>
</dbReference>
<name>A0A9P1CLP2_9DINO</name>
<dbReference type="InterPro" id="IPR006652">
    <property type="entry name" value="Kelch_1"/>
</dbReference>
<dbReference type="SUPFAM" id="SSF117281">
    <property type="entry name" value="Kelch motif"/>
    <property type="match status" value="1"/>
</dbReference>
<sequence length="207" mass="23045">MLDSWRSDKAPLLWHVATLLGVVLFFGPKRHRFLAREPRTMPALRELVELCSFLDVTDLHQALLDLFGPVTLGRLAAASGQLHNRVQWMVQRLKTHRDGLKEDLFFFCGRCAMKTIQGGVLRNGAWSTPQIPGRPTRNQGWLPSPELPTPRFAAAAAVLGKDILVMGGYGGMDLDVTEKFDPVTNRWSRPPELQLSCARSESLGCLG</sequence>
<evidence type="ECO:0000313" key="3">
    <source>
        <dbReference type="EMBL" id="CAL4780365.1"/>
    </source>
</evidence>
<dbReference type="InterPro" id="IPR015915">
    <property type="entry name" value="Kelch-typ_b-propeller"/>
</dbReference>
<dbReference type="Pfam" id="PF01344">
    <property type="entry name" value="Kelch_1"/>
    <property type="match status" value="1"/>
</dbReference>
<reference evidence="2" key="1">
    <citation type="submission" date="2022-10" db="EMBL/GenBank/DDBJ databases">
        <authorList>
            <person name="Chen Y."/>
            <person name="Dougan E. K."/>
            <person name="Chan C."/>
            <person name="Rhodes N."/>
            <person name="Thang M."/>
        </authorList>
    </citation>
    <scope>NUCLEOTIDE SEQUENCE</scope>
</reference>
<dbReference type="Proteomes" id="UP001152797">
    <property type="component" value="Unassembled WGS sequence"/>
</dbReference>
<proteinExistence type="predicted"/>
<evidence type="ECO:0000313" key="2">
    <source>
        <dbReference type="EMBL" id="CAI3993053.1"/>
    </source>
</evidence>
<evidence type="ECO:0000256" key="1">
    <source>
        <dbReference type="SAM" id="Phobius"/>
    </source>
</evidence>
<reference evidence="3 4" key="2">
    <citation type="submission" date="2024-05" db="EMBL/GenBank/DDBJ databases">
        <authorList>
            <person name="Chen Y."/>
            <person name="Shah S."/>
            <person name="Dougan E. K."/>
            <person name="Thang M."/>
            <person name="Chan C."/>
        </authorList>
    </citation>
    <scope>NUCLEOTIDE SEQUENCE [LARGE SCALE GENOMIC DNA]</scope>
</reference>
<dbReference type="EMBL" id="CAMXCT010001785">
    <property type="protein sequence ID" value="CAI3993053.1"/>
    <property type="molecule type" value="Genomic_DNA"/>
</dbReference>
<dbReference type="AlphaFoldDB" id="A0A9P1CLP2"/>
<dbReference type="Gene3D" id="2.120.10.80">
    <property type="entry name" value="Kelch-type beta propeller"/>
    <property type="match status" value="1"/>
</dbReference>
<accession>A0A9P1CLP2</accession>
<organism evidence="2">
    <name type="scientific">Cladocopium goreaui</name>
    <dbReference type="NCBI Taxonomy" id="2562237"/>
    <lineage>
        <taxon>Eukaryota</taxon>
        <taxon>Sar</taxon>
        <taxon>Alveolata</taxon>
        <taxon>Dinophyceae</taxon>
        <taxon>Suessiales</taxon>
        <taxon>Symbiodiniaceae</taxon>
        <taxon>Cladocopium</taxon>
    </lineage>
</organism>
<gene>
    <name evidence="2" type="ORF">C1SCF055_LOCUS19835</name>
</gene>
<comment type="caution">
    <text evidence="2">The sequence shown here is derived from an EMBL/GenBank/DDBJ whole genome shotgun (WGS) entry which is preliminary data.</text>
</comment>
<keyword evidence="4" id="KW-1185">Reference proteome</keyword>
<feature type="transmembrane region" description="Helical" evidence="1">
    <location>
        <begin position="12"/>
        <end position="28"/>
    </location>
</feature>
<keyword evidence="1" id="KW-0472">Membrane</keyword>